<evidence type="ECO:0000313" key="1">
    <source>
        <dbReference type="EMBL" id="KAG5288594.1"/>
    </source>
</evidence>
<accession>A0A8H7Y9Z6</accession>
<name>A0A8H7Y9Z6_AJECA</name>
<dbReference type="AlphaFoldDB" id="A0A8H7Y9Z6"/>
<proteinExistence type="predicted"/>
<dbReference type="Proteomes" id="UP000670092">
    <property type="component" value="Unassembled WGS sequence"/>
</dbReference>
<sequence length="81" mass="9399">MEHVYGLEMVGVQCCIRRRFWHQTSSAKKPKGSYTSNDCFNVNKSIYLNFPTTSIEQACLPQLHNLVFLTLPYQMSHHQPP</sequence>
<reference evidence="1 2" key="1">
    <citation type="submission" date="2021-01" db="EMBL/GenBank/DDBJ databases">
        <title>Chromosome-level genome assembly of a human fungal pathogen reveals clustering of transcriptionally co-regulated genes.</title>
        <authorList>
            <person name="Voorhies M."/>
            <person name="Cohen S."/>
            <person name="Shea T.P."/>
            <person name="Petrus S."/>
            <person name="Munoz J.F."/>
            <person name="Poplawski S."/>
            <person name="Goldman W.E."/>
            <person name="Michael T."/>
            <person name="Cuomo C.A."/>
            <person name="Sil A."/>
            <person name="Beyhan S."/>
        </authorList>
    </citation>
    <scope>NUCLEOTIDE SEQUENCE [LARGE SCALE GENOMIC DNA]</scope>
    <source>
        <strain evidence="1 2">G184AR</strain>
    </source>
</reference>
<comment type="caution">
    <text evidence="1">The sequence shown here is derived from an EMBL/GenBank/DDBJ whole genome shotgun (WGS) entry which is preliminary data.</text>
</comment>
<dbReference type="VEuPathDB" id="FungiDB:I7I52_12123"/>
<organism evidence="1 2">
    <name type="scientific">Ajellomyces capsulatus</name>
    <name type="common">Darling's disease fungus</name>
    <name type="synonym">Histoplasma capsulatum</name>
    <dbReference type="NCBI Taxonomy" id="5037"/>
    <lineage>
        <taxon>Eukaryota</taxon>
        <taxon>Fungi</taxon>
        <taxon>Dikarya</taxon>
        <taxon>Ascomycota</taxon>
        <taxon>Pezizomycotina</taxon>
        <taxon>Eurotiomycetes</taxon>
        <taxon>Eurotiomycetidae</taxon>
        <taxon>Onygenales</taxon>
        <taxon>Ajellomycetaceae</taxon>
        <taxon>Histoplasma</taxon>
    </lineage>
</organism>
<gene>
    <name evidence="1" type="ORF">I7I52_12123</name>
</gene>
<evidence type="ECO:0000313" key="2">
    <source>
        <dbReference type="Proteomes" id="UP000670092"/>
    </source>
</evidence>
<dbReference type="EMBL" id="JAEVHI010000006">
    <property type="protein sequence ID" value="KAG5288594.1"/>
    <property type="molecule type" value="Genomic_DNA"/>
</dbReference>
<protein>
    <submittedName>
        <fullName evidence="1">Uncharacterized protein</fullName>
    </submittedName>
</protein>